<evidence type="ECO:0000256" key="12">
    <source>
        <dbReference type="SAM" id="Phobius"/>
    </source>
</evidence>
<evidence type="ECO:0000256" key="8">
    <source>
        <dbReference type="ARBA" id="ARBA00023209"/>
    </source>
</evidence>
<dbReference type="InterPro" id="IPR043130">
    <property type="entry name" value="CDP-OH_PTrfase_TM_dom"/>
</dbReference>
<dbReference type="AlphaFoldDB" id="A0AAV2T6E9"/>
<gene>
    <name evidence="13" type="ORF">CDAUBV1_LOCUS4159</name>
</gene>
<keyword evidence="4 12" id="KW-0812">Transmembrane</keyword>
<dbReference type="Proteomes" id="UP001497525">
    <property type="component" value="Unassembled WGS sequence"/>
</dbReference>
<dbReference type="InterPro" id="IPR050324">
    <property type="entry name" value="CDP-alcohol_PTase-I"/>
</dbReference>
<evidence type="ECO:0000313" key="13">
    <source>
        <dbReference type="EMBL" id="CAL5131644.1"/>
    </source>
</evidence>
<dbReference type="GO" id="GO:0016020">
    <property type="term" value="C:membrane"/>
    <property type="evidence" value="ECO:0007669"/>
    <property type="project" value="UniProtKB-SubCell"/>
</dbReference>
<evidence type="ECO:0000256" key="3">
    <source>
        <dbReference type="ARBA" id="ARBA00022679"/>
    </source>
</evidence>
<keyword evidence="6" id="KW-0443">Lipid metabolism</keyword>
<evidence type="ECO:0000256" key="11">
    <source>
        <dbReference type="ARBA" id="ARBA00047433"/>
    </source>
</evidence>
<comment type="caution">
    <text evidence="13">The sequence shown here is derived from an EMBL/GenBank/DDBJ whole genome shotgun (WGS) entry which is preliminary data.</text>
</comment>
<evidence type="ECO:0000256" key="9">
    <source>
        <dbReference type="ARBA" id="ARBA00023264"/>
    </source>
</evidence>
<dbReference type="InterPro" id="IPR000462">
    <property type="entry name" value="CDP-OH_P_trans"/>
</dbReference>
<organism evidence="13 14">
    <name type="scientific">Calicophoron daubneyi</name>
    <name type="common">Rumen fluke</name>
    <name type="synonym">Paramphistomum daubneyi</name>
    <dbReference type="NCBI Taxonomy" id="300641"/>
    <lineage>
        <taxon>Eukaryota</taxon>
        <taxon>Metazoa</taxon>
        <taxon>Spiralia</taxon>
        <taxon>Lophotrochozoa</taxon>
        <taxon>Platyhelminthes</taxon>
        <taxon>Trematoda</taxon>
        <taxon>Digenea</taxon>
        <taxon>Plagiorchiida</taxon>
        <taxon>Pronocephalata</taxon>
        <taxon>Paramphistomoidea</taxon>
        <taxon>Paramphistomidae</taxon>
        <taxon>Calicophoron</taxon>
    </lineage>
</organism>
<evidence type="ECO:0000256" key="4">
    <source>
        <dbReference type="ARBA" id="ARBA00022692"/>
    </source>
</evidence>
<keyword evidence="9" id="KW-1208">Phospholipid metabolism</keyword>
<proteinExistence type="predicted"/>
<dbReference type="PANTHER" id="PTHR14269:SF60">
    <property type="entry name" value="CARDIOLIPIN SYNTHASE (CMP-FORMING)"/>
    <property type="match status" value="1"/>
</dbReference>
<dbReference type="PANTHER" id="PTHR14269">
    <property type="entry name" value="CDP-DIACYLGLYCEROL--GLYCEROL-3-PHOSPHATE 3-PHOSPHATIDYLTRANSFERASE-RELATED"/>
    <property type="match status" value="1"/>
</dbReference>
<evidence type="ECO:0000256" key="2">
    <source>
        <dbReference type="ARBA" id="ARBA00022516"/>
    </source>
</evidence>
<dbReference type="GO" id="GO:0043337">
    <property type="term" value="F:cardiolipin synthase (CMP-forming)"/>
    <property type="evidence" value="ECO:0007669"/>
    <property type="project" value="UniProtKB-EC"/>
</dbReference>
<evidence type="ECO:0000256" key="7">
    <source>
        <dbReference type="ARBA" id="ARBA00023136"/>
    </source>
</evidence>
<accession>A0AAV2T6E9</accession>
<evidence type="ECO:0000256" key="10">
    <source>
        <dbReference type="ARBA" id="ARBA00039001"/>
    </source>
</evidence>
<keyword evidence="3" id="KW-0808">Transferase</keyword>
<comment type="subcellular location">
    <subcellularLocation>
        <location evidence="1">Membrane</location>
        <topology evidence="1">Multi-pass membrane protein</topology>
    </subcellularLocation>
</comment>
<protein>
    <recommendedName>
        <fullName evidence="10">cardiolipin synthase (CMP-forming)</fullName>
        <ecNumber evidence="10">2.7.8.41</ecNumber>
    </recommendedName>
</protein>
<name>A0AAV2T6E9_CALDB</name>
<dbReference type="Pfam" id="PF01066">
    <property type="entry name" value="CDP-OH_P_transf"/>
    <property type="match status" value="1"/>
</dbReference>
<dbReference type="GO" id="GO:0032049">
    <property type="term" value="P:cardiolipin biosynthetic process"/>
    <property type="evidence" value="ECO:0007669"/>
    <property type="project" value="TreeGrafter"/>
</dbReference>
<dbReference type="GO" id="GO:0005739">
    <property type="term" value="C:mitochondrion"/>
    <property type="evidence" value="ECO:0007669"/>
    <property type="project" value="TreeGrafter"/>
</dbReference>
<feature type="transmembrane region" description="Helical" evidence="12">
    <location>
        <begin position="214"/>
        <end position="235"/>
    </location>
</feature>
<keyword evidence="7 12" id="KW-0472">Membrane</keyword>
<sequence>MQASCPRTLLKFIELRFCAATPLTYRRNPLRLFSQTGPDKQQLQANQKQSKVLTVPNAISFSRIILTPFIGHFIITKQLAYAVALGTLAGISDSLDGAIARRFPGQQSVVGTYLDPAADKIMVATLVISLTVSDLFPSSLAVLIISRDIVITCVVVRLAYLSLPRPVKLKNLVHARRMPLEMKASNISKFNTTCQLTAIVCSILAPLFSMENFVGLQGLWVVAAASTIASGYGYWKELPEWRRRAIEASKRSISS</sequence>
<feature type="transmembrane region" description="Helical" evidence="12">
    <location>
        <begin position="190"/>
        <end position="208"/>
    </location>
</feature>
<keyword evidence="2" id="KW-0444">Lipid biosynthesis</keyword>
<keyword evidence="5 12" id="KW-1133">Transmembrane helix</keyword>
<comment type="catalytic activity">
    <reaction evidence="11">
        <text>a CDP-1,2-diacyl-sn-glycerol + a 1,2-diacyl-sn-glycero-3-phospho-(1'-sn-glycerol) = a cardiolipin + CMP + H(+)</text>
        <dbReference type="Rhea" id="RHEA:32931"/>
        <dbReference type="ChEBI" id="CHEBI:15378"/>
        <dbReference type="ChEBI" id="CHEBI:58332"/>
        <dbReference type="ChEBI" id="CHEBI:60377"/>
        <dbReference type="ChEBI" id="CHEBI:62237"/>
        <dbReference type="ChEBI" id="CHEBI:64716"/>
        <dbReference type="EC" id="2.7.8.41"/>
    </reaction>
</comment>
<evidence type="ECO:0000256" key="1">
    <source>
        <dbReference type="ARBA" id="ARBA00004141"/>
    </source>
</evidence>
<evidence type="ECO:0000256" key="5">
    <source>
        <dbReference type="ARBA" id="ARBA00022989"/>
    </source>
</evidence>
<keyword evidence="8" id="KW-0594">Phospholipid biosynthesis</keyword>
<evidence type="ECO:0000256" key="6">
    <source>
        <dbReference type="ARBA" id="ARBA00023098"/>
    </source>
</evidence>
<evidence type="ECO:0000313" key="14">
    <source>
        <dbReference type="Proteomes" id="UP001497525"/>
    </source>
</evidence>
<dbReference type="Gene3D" id="1.20.120.1760">
    <property type="match status" value="1"/>
</dbReference>
<reference evidence="13" key="1">
    <citation type="submission" date="2024-06" db="EMBL/GenBank/DDBJ databases">
        <authorList>
            <person name="Liu X."/>
            <person name="Lenzi L."/>
            <person name="Haldenby T S."/>
            <person name="Uol C."/>
        </authorList>
    </citation>
    <scope>NUCLEOTIDE SEQUENCE</scope>
</reference>
<dbReference type="EC" id="2.7.8.41" evidence="10"/>
<dbReference type="EMBL" id="CAXLJL010000101">
    <property type="protein sequence ID" value="CAL5131644.1"/>
    <property type="molecule type" value="Genomic_DNA"/>
</dbReference>